<feature type="signal peptide" evidence="8">
    <location>
        <begin position="1"/>
        <end position="21"/>
    </location>
</feature>
<dbReference type="PROSITE" id="PS00337">
    <property type="entry name" value="BETA_LACTAMASE_D"/>
    <property type="match status" value="1"/>
</dbReference>
<organism evidence="10 11">
    <name type="scientific">Pseudothauera nasutitermitis</name>
    <dbReference type="NCBI Taxonomy" id="2565930"/>
    <lineage>
        <taxon>Bacteria</taxon>
        <taxon>Pseudomonadati</taxon>
        <taxon>Pseudomonadota</taxon>
        <taxon>Betaproteobacteria</taxon>
        <taxon>Rhodocyclales</taxon>
        <taxon>Zoogloeaceae</taxon>
        <taxon>Pseudothauera</taxon>
    </lineage>
</organism>
<evidence type="ECO:0000256" key="2">
    <source>
        <dbReference type="ARBA" id="ARBA00012865"/>
    </source>
</evidence>
<dbReference type="GO" id="GO:0008800">
    <property type="term" value="F:beta-lactamase activity"/>
    <property type="evidence" value="ECO:0007669"/>
    <property type="project" value="UniProtKB-UniRule"/>
</dbReference>
<dbReference type="InterPro" id="IPR002137">
    <property type="entry name" value="Beta-lactam_class-D_AS"/>
</dbReference>
<dbReference type="GO" id="GO:0008658">
    <property type="term" value="F:penicillin binding"/>
    <property type="evidence" value="ECO:0007669"/>
    <property type="project" value="InterPro"/>
</dbReference>
<keyword evidence="11" id="KW-1185">Reference proteome</keyword>
<evidence type="ECO:0000313" key="11">
    <source>
        <dbReference type="Proteomes" id="UP000308430"/>
    </source>
</evidence>
<keyword evidence="5 7" id="KW-0046">Antibiotic resistance</keyword>
<comment type="catalytic activity">
    <reaction evidence="7">
        <text>a beta-lactam + H2O = a substituted beta-amino acid</text>
        <dbReference type="Rhea" id="RHEA:20401"/>
        <dbReference type="ChEBI" id="CHEBI:15377"/>
        <dbReference type="ChEBI" id="CHEBI:35627"/>
        <dbReference type="ChEBI" id="CHEBI:140347"/>
        <dbReference type="EC" id="3.5.2.6"/>
    </reaction>
</comment>
<feature type="domain" description="Penicillin-binding protein transpeptidase" evidence="9">
    <location>
        <begin position="60"/>
        <end position="257"/>
    </location>
</feature>
<dbReference type="EMBL" id="SSOC01000001">
    <property type="protein sequence ID" value="THF66980.1"/>
    <property type="molecule type" value="Genomic_DNA"/>
</dbReference>
<dbReference type="GO" id="GO:0017001">
    <property type="term" value="P:antibiotic catabolic process"/>
    <property type="evidence" value="ECO:0007669"/>
    <property type="project" value="InterPro"/>
</dbReference>
<dbReference type="AlphaFoldDB" id="A0A4S4B2V7"/>
<dbReference type="InterPro" id="IPR001460">
    <property type="entry name" value="PCN-bd_Tpept"/>
</dbReference>
<proteinExistence type="inferred from homology"/>
<dbReference type="Gene3D" id="3.40.710.10">
    <property type="entry name" value="DD-peptidase/beta-lactamase superfamily"/>
    <property type="match status" value="1"/>
</dbReference>
<evidence type="ECO:0000259" key="9">
    <source>
        <dbReference type="Pfam" id="PF00905"/>
    </source>
</evidence>
<dbReference type="Pfam" id="PF00905">
    <property type="entry name" value="Transpeptidase"/>
    <property type="match status" value="1"/>
</dbReference>
<dbReference type="SUPFAM" id="SSF56601">
    <property type="entry name" value="beta-lactamase/transpeptidase-like"/>
    <property type="match status" value="1"/>
</dbReference>
<evidence type="ECO:0000256" key="4">
    <source>
        <dbReference type="ARBA" id="ARBA00022801"/>
    </source>
</evidence>
<accession>A0A4S4B2V7</accession>
<feature type="chain" id="PRO_5020223987" description="Beta-lactamase" evidence="8">
    <location>
        <begin position="22"/>
        <end position="265"/>
    </location>
</feature>
<evidence type="ECO:0000256" key="6">
    <source>
        <dbReference type="PIRSR" id="PIRSR602137-50"/>
    </source>
</evidence>
<reference evidence="10 11" key="1">
    <citation type="submission" date="2019-04" db="EMBL/GenBank/DDBJ databases">
        <title>Azoarcus nasutitermitis sp. nov. isolated from termite nest.</title>
        <authorList>
            <person name="Lin S.-Y."/>
            <person name="Hameed A."/>
            <person name="Hsu Y.-H."/>
            <person name="Young C.-C."/>
        </authorList>
    </citation>
    <scope>NUCLEOTIDE SEQUENCE [LARGE SCALE GENOMIC DNA]</scope>
    <source>
        <strain evidence="10 11">CC-YHH838</strain>
    </source>
</reference>
<keyword evidence="4 7" id="KW-0378">Hydrolase</keyword>
<evidence type="ECO:0000313" key="10">
    <source>
        <dbReference type="EMBL" id="THF66980.1"/>
    </source>
</evidence>
<feature type="modified residue" description="N6-carboxylysine" evidence="6">
    <location>
        <position position="75"/>
    </location>
</feature>
<dbReference type="EC" id="3.5.2.6" evidence="2 7"/>
<evidence type="ECO:0000256" key="8">
    <source>
        <dbReference type="SAM" id="SignalP"/>
    </source>
</evidence>
<evidence type="ECO:0000256" key="3">
    <source>
        <dbReference type="ARBA" id="ARBA00022729"/>
    </source>
</evidence>
<comment type="similarity">
    <text evidence="1 7">Belongs to the class-D beta-lactamase family.</text>
</comment>
<evidence type="ECO:0000256" key="1">
    <source>
        <dbReference type="ARBA" id="ARBA00007898"/>
    </source>
</evidence>
<evidence type="ECO:0000256" key="7">
    <source>
        <dbReference type="RuleBase" id="RU361140"/>
    </source>
</evidence>
<dbReference type="OrthoDB" id="9762883at2"/>
<dbReference type="Proteomes" id="UP000308430">
    <property type="component" value="Unassembled WGS sequence"/>
</dbReference>
<dbReference type="InterPro" id="IPR012338">
    <property type="entry name" value="Beta-lactam/transpept-like"/>
</dbReference>
<sequence>MKLPYWPALLCAALFSASVLAQETVRERADWARHFDAFDARGTMVVEDARGEVPATLVFDARRAAQRYSPASTFKIPHTLFALDAGVLRDEFQVFAWDGAVGGIPAHNRDQRLRSAMAASVVWVYRQLAGAIGEDGARRYLAALDYGNGASADVAGDYWLDGKLAISAHEQVAFLKRLYRNELPFRVAHQRLVKDVTIVEAGRDWILRAKTGWDGRIGWWVGWVERPEGPVFFALNIDTPERVADLPKREAIARAVLRSLEALPE</sequence>
<dbReference type="RefSeq" id="WP_136346389.1">
    <property type="nucleotide sequence ID" value="NZ_SSOC01000001.1"/>
</dbReference>
<evidence type="ECO:0000256" key="5">
    <source>
        <dbReference type="ARBA" id="ARBA00023251"/>
    </source>
</evidence>
<protein>
    <recommendedName>
        <fullName evidence="2 7">Beta-lactamase</fullName>
        <ecNumber evidence="2 7">3.5.2.6</ecNumber>
    </recommendedName>
</protein>
<feature type="active site" description="Acyl-ester intermediate" evidence="6">
    <location>
        <position position="72"/>
    </location>
</feature>
<gene>
    <name evidence="10" type="primary">blaOXA</name>
    <name evidence="10" type="ORF">E6C76_00880</name>
</gene>
<keyword evidence="3 8" id="KW-0732">Signal</keyword>
<dbReference type="NCBIfam" id="NF012161">
    <property type="entry name" value="bla_class_D_main"/>
    <property type="match status" value="1"/>
</dbReference>
<comment type="caution">
    <text evidence="10">The sequence shown here is derived from an EMBL/GenBank/DDBJ whole genome shotgun (WGS) entry which is preliminary data.</text>
</comment>
<name>A0A4S4B2V7_9RHOO</name>
<dbReference type="GO" id="GO:0046677">
    <property type="term" value="P:response to antibiotic"/>
    <property type="evidence" value="ECO:0007669"/>
    <property type="project" value="UniProtKB-UniRule"/>
</dbReference>